<comment type="caution">
    <text evidence="2">The sequence shown here is derived from an EMBL/GenBank/DDBJ whole genome shotgun (WGS) entry which is preliminary data.</text>
</comment>
<sequence length="183" mass="20582">MLQFRKYINQYTKEMTLTSEAFVDSVYELCNKDMKLTSKVLEYTKDMIDHDLQKADLERAWNHKKNPSTAPQVLTVNPRKPKVSNKGVWGKVALAARDAGAFPPLPTTRLTQPSPWSSSAASSRTGSEQNLQDLFPALPTSSTHSSRRADINAMLRKKNDNRWSNEPYSSALSTDTDSQDESD</sequence>
<keyword evidence="3" id="KW-1185">Reference proteome</keyword>
<feature type="compositionally biased region" description="Low complexity" evidence="1">
    <location>
        <begin position="113"/>
        <end position="123"/>
    </location>
</feature>
<feature type="region of interest" description="Disordered" evidence="1">
    <location>
        <begin position="101"/>
        <end position="183"/>
    </location>
</feature>
<protein>
    <submittedName>
        <fullName evidence="2">Uncharacterized protein</fullName>
    </submittedName>
</protein>
<feature type="compositionally biased region" description="Polar residues" evidence="1">
    <location>
        <begin position="164"/>
        <end position="176"/>
    </location>
</feature>
<name>A0A367IMD0_RHIAZ</name>
<dbReference type="AlphaFoldDB" id="A0A367IMD0"/>
<proteinExistence type="predicted"/>
<dbReference type="OrthoDB" id="3838338at2759"/>
<evidence type="ECO:0000313" key="3">
    <source>
        <dbReference type="Proteomes" id="UP000252139"/>
    </source>
</evidence>
<accession>A0A367IMD0</accession>
<feature type="non-terminal residue" evidence="2">
    <location>
        <position position="183"/>
    </location>
</feature>
<gene>
    <name evidence="2" type="ORF">CU097_000931</name>
</gene>
<dbReference type="Proteomes" id="UP000252139">
    <property type="component" value="Unassembled WGS sequence"/>
</dbReference>
<dbReference type="STRING" id="86630.A0A367IMD0"/>
<evidence type="ECO:0000313" key="2">
    <source>
        <dbReference type="EMBL" id="RCH78834.1"/>
    </source>
</evidence>
<reference evidence="2 3" key="1">
    <citation type="journal article" date="2018" name="G3 (Bethesda)">
        <title>Phylogenetic and Phylogenomic Definition of Rhizopus Species.</title>
        <authorList>
            <person name="Gryganskyi A.P."/>
            <person name="Golan J."/>
            <person name="Dolatabadi S."/>
            <person name="Mondo S."/>
            <person name="Robb S."/>
            <person name="Idnurm A."/>
            <person name="Muszewska A."/>
            <person name="Steczkiewicz K."/>
            <person name="Masonjones S."/>
            <person name="Liao H.L."/>
            <person name="Gajdeczka M.T."/>
            <person name="Anike F."/>
            <person name="Vuek A."/>
            <person name="Anishchenko I.M."/>
            <person name="Voigt K."/>
            <person name="de Hoog G.S."/>
            <person name="Smith M.E."/>
            <person name="Heitman J."/>
            <person name="Vilgalys R."/>
            <person name="Stajich J.E."/>
        </authorList>
    </citation>
    <scope>NUCLEOTIDE SEQUENCE [LARGE SCALE GENOMIC DNA]</scope>
    <source>
        <strain evidence="2 3">CBS 357.93</strain>
    </source>
</reference>
<dbReference type="EMBL" id="PJQL01004885">
    <property type="protein sequence ID" value="RCH78834.1"/>
    <property type="molecule type" value="Genomic_DNA"/>
</dbReference>
<evidence type="ECO:0000256" key="1">
    <source>
        <dbReference type="SAM" id="MobiDB-lite"/>
    </source>
</evidence>
<organism evidence="2 3">
    <name type="scientific">Rhizopus azygosporus</name>
    <name type="common">Rhizopus microsporus var. azygosporus</name>
    <dbReference type="NCBI Taxonomy" id="86630"/>
    <lineage>
        <taxon>Eukaryota</taxon>
        <taxon>Fungi</taxon>
        <taxon>Fungi incertae sedis</taxon>
        <taxon>Mucoromycota</taxon>
        <taxon>Mucoromycotina</taxon>
        <taxon>Mucoromycetes</taxon>
        <taxon>Mucorales</taxon>
        <taxon>Mucorineae</taxon>
        <taxon>Rhizopodaceae</taxon>
        <taxon>Rhizopus</taxon>
    </lineage>
</organism>